<dbReference type="InterPro" id="IPR058627">
    <property type="entry name" value="MdtA-like_C"/>
</dbReference>
<feature type="domain" description="Multidrug resistance protein MdtA-like C-terminal permuted SH3" evidence="9">
    <location>
        <begin position="303"/>
        <end position="356"/>
    </location>
</feature>
<feature type="signal peptide" evidence="5">
    <location>
        <begin position="1"/>
        <end position="20"/>
    </location>
</feature>
<dbReference type="Pfam" id="PF25876">
    <property type="entry name" value="HH_MFP_RND"/>
    <property type="match status" value="1"/>
</dbReference>
<feature type="compositionally biased region" description="Polar residues" evidence="4">
    <location>
        <begin position="381"/>
        <end position="393"/>
    </location>
</feature>
<keyword evidence="11" id="KW-1185">Reference proteome</keyword>
<organism evidence="10 11">
    <name type="scientific">Dyella thiooxydans</name>
    <dbReference type="NCBI Taxonomy" id="445710"/>
    <lineage>
        <taxon>Bacteria</taxon>
        <taxon>Pseudomonadati</taxon>
        <taxon>Pseudomonadota</taxon>
        <taxon>Gammaproteobacteria</taxon>
        <taxon>Lysobacterales</taxon>
        <taxon>Rhodanobacteraceae</taxon>
        <taxon>Dyella</taxon>
    </lineage>
</organism>
<dbReference type="SUPFAM" id="SSF111369">
    <property type="entry name" value="HlyD-like secretion proteins"/>
    <property type="match status" value="1"/>
</dbReference>
<evidence type="ECO:0000259" key="6">
    <source>
        <dbReference type="Pfam" id="PF25876"/>
    </source>
</evidence>
<evidence type="ECO:0000313" key="11">
    <source>
        <dbReference type="Proteomes" id="UP000077255"/>
    </source>
</evidence>
<feature type="coiled-coil region" evidence="3">
    <location>
        <begin position="104"/>
        <end position="131"/>
    </location>
</feature>
<gene>
    <name evidence="10" type="ORF">ATSB10_29920</name>
</gene>
<dbReference type="KEGG" id="dtx:ATSB10_29920"/>
<dbReference type="Gene3D" id="2.40.30.170">
    <property type="match status" value="1"/>
</dbReference>
<dbReference type="PANTHER" id="PTHR30158">
    <property type="entry name" value="ACRA/E-RELATED COMPONENT OF DRUG EFFLUX TRANSPORTER"/>
    <property type="match status" value="1"/>
</dbReference>
<reference evidence="10 11" key="1">
    <citation type="submission" date="2016-02" db="EMBL/GenBank/DDBJ databases">
        <title>Complete genome sequencing and analysis of ATSB10, Dyella thiooxydans isolated from rhizosphere soil of sunflower (Helianthus annuus L.).</title>
        <authorList>
            <person name="Lee Y."/>
            <person name="Hwangbo K."/>
            <person name="Chung H."/>
            <person name="Yoo J."/>
            <person name="Kim K.Y."/>
            <person name="Sa T.M."/>
            <person name="Um Y."/>
            <person name="Madhaiyan M."/>
        </authorList>
    </citation>
    <scope>NUCLEOTIDE SEQUENCE [LARGE SCALE GENOMIC DNA]</scope>
    <source>
        <strain evidence="10 11">ATSB10</strain>
    </source>
</reference>
<dbReference type="GO" id="GO:0022857">
    <property type="term" value="F:transmembrane transporter activity"/>
    <property type="evidence" value="ECO:0007669"/>
    <property type="project" value="InterPro"/>
</dbReference>
<dbReference type="Pfam" id="PF25967">
    <property type="entry name" value="RND-MFP_C"/>
    <property type="match status" value="1"/>
</dbReference>
<dbReference type="AlphaFoldDB" id="A0A160N3A4"/>
<dbReference type="Gene3D" id="2.40.420.20">
    <property type="match status" value="1"/>
</dbReference>
<dbReference type="Pfam" id="PF25917">
    <property type="entry name" value="BSH_RND"/>
    <property type="match status" value="1"/>
</dbReference>
<dbReference type="RefSeq" id="WP_063673478.1">
    <property type="nucleotide sequence ID" value="NZ_CP014841.1"/>
</dbReference>
<evidence type="ECO:0000313" key="10">
    <source>
        <dbReference type="EMBL" id="AND70446.1"/>
    </source>
</evidence>
<feature type="domain" description="Multidrug resistance protein MdtA-like alpha-helical hairpin" evidence="6">
    <location>
        <begin position="105"/>
        <end position="173"/>
    </location>
</feature>
<evidence type="ECO:0000259" key="9">
    <source>
        <dbReference type="Pfam" id="PF25967"/>
    </source>
</evidence>
<evidence type="ECO:0000256" key="3">
    <source>
        <dbReference type="SAM" id="Coils"/>
    </source>
</evidence>
<dbReference type="PATRIC" id="fig|445710.3.peg.2987"/>
<dbReference type="Gene3D" id="2.40.50.100">
    <property type="match status" value="1"/>
</dbReference>
<comment type="subcellular location">
    <subcellularLocation>
        <location evidence="1">Cell inner membrane</location>
        <topology evidence="1">Lipid-anchor</topology>
    </subcellularLocation>
</comment>
<evidence type="ECO:0000256" key="1">
    <source>
        <dbReference type="ARBA" id="ARBA00004519"/>
    </source>
</evidence>
<keyword evidence="3" id="KW-0175">Coiled coil</keyword>
<dbReference type="InterPro" id="IPR058626">
    <property type="entry name" value="MdtA-like_b-barrel"/>
</dbReference>
<dbReference type="STRING" id="445710.ATSB10_29920"/>
<dbReference type="Pfam" id="PF25944">
    <property type="entry name" value="Beta-barrel_RND"/>
    <property type="match status" value="1"/>
</dbReference>
<feature type="domain" description="Multidrug resistance protein MdtA-like barrel-sandwich hybrid" evidence="7">
    <location>
        <begin position="64"/>
        <end position="204"/>
    </location>
</feature>
<feature type="chain" id="PRO_5007817986" evidence="5">
    <location>
        <begin position="21"/>
        <end position="400"/>
    </location>
</feature>
<comment type="similarity">
    <text evidence="2">Belongs to the membrane fusion protein (MFP) (TC 8.A.1) family.</text>
</comment>
<accession>A0A160N3A4</accession>
<keyword evidence="5" id="KW-0732">Signal</keyword>
<dbReference type="InterPro" id="IPR006143">
    <property type="entry name" value="RND_pump_MFP"/>
</dbReference>
<dbReference type="GO" id="GO:0046677">
    <property type="term" value="P:response to antibiotic"/>
    <property type="evidence" value="ECO:0007669"/>
    <property type="project" value="TreeGrafter"/>
</dbReference>
<dbReference type="Gene3D" id="1.10.287.470">
    <property type="entry name" value="Helix hairpin bin"/>
    <property type="match status" value="1"/>
</dbReference>
<dbReference type="NCBIfam" id="TIGR01730">
    <property type="entry name" value="RND_mfp"/>
    <property type="match status" value="1"/>
</dbReference>
<evidence type="ECO:0000256" key="2">
    <source>
        <dbReference type="ARBA" id="ARBA00009477"/>
    </source>
</evidence>
<dbReference type="EMBL" id="CP014841">
    <property type="protein sequence ID" value="AND70446.1"/>
    <property type="molecule type" value="Genomic_DNA"/>
</dbReference>
<sequence>MQKRWIFIALAVALAAGSWAVLDHHGGSQAQAAPPPPAVTVARTLVRAVGDTAQFTGHLQAVDTVQVHPRVSGYIDSVLFKEGTLVHKGELLFRIDPRPYQAEVDRLRANLAQARAEAKLAEENAARGTRLVAQHAISREEADRLDTAAASARSQIAATAAALDAAQLNREFTEVRAPIDGRVGNAEITAGNLVTPADVLTSVVSVNPVYAYFDVDEHSYLELDHLRRDHRSPPQVAMALADESGFPHAGRLDFVDNQLDTASGTIRLRAVFDNTDGRYTPGLYVRLQLRTDSAKPRALIDDRAVGTDLGNKFVYVLGKDGTVSYRKVTTGPLVDGLRVIEHGLGADDVVVVNGLQHVRPGMPVNATRVSMESRSLDPDTQLASGGSNPSQGPALTRAQD</sequence>
<protein>
    <submittedName>
        <fullName evidence="10">Uncharacterized protein</fullName>
    </submittedName>
</protein>
<dbReference type="OrthoDB" id="9816569at2"/>
<feature type="domain" description="Multidrug resistance protein MdtA-like beta-barrel" evidence="8">
    <location>
        <begin position="223"/>
        <end position="292"/>
    </location>
</feature>
<evidence type="ECO:0000259" key="7">
    <source>
        <dbReference type="Pfam" id="PF25917"/>
    </source>
</evidence>
<name>A0A160N3A4_9GAMM</name>
<dbReference type="GO" id="GO:0005886">
    <property type="term" value="C:plasma membrane"/>
    <property type="evidence" value="ECO:0007669"/>
    <property type="project" value="UniProtKB-SubCell"/>
</dbReference>
<proteinExistence type="inferred from homology"/>
<feature type="region of interest" description="Disordered" evidence="4">
    <location>
        <begin position="372"/>
        <end position="400"/>
    </location>
</feature>
<evidence type="ECO:0000256" key="4">
    <source>
        <dbReference type="SAM" id="MobiDB-lite"/>
    </source>
</evidence>
<evidence type="ECO:0000259" key="8">
    <source>
        <dbReference type="Pfam" id="PF25944"/>
    </source>
</evidence>
<dbReference type="InterPro" id="IPR058625">
    <property type="entry name" value="MdtA-like_BSH"/>
</dbReference>
<dbReference type="Proteomes" id="UP000077255">
    <property type="component" value="Chromosome"/>
</dbReference>
<dbReference type="PANTHER" id="PTHR30158:SF26">
    <property type="entry name" value="RESISTANCE-NODULATION-CELL DIVISION (RND) MULTIDRUG EFFLUX MEMBRANE FUSION PROTEIN MEXE"/>
    <property type="match status" value="1"/>
</dbReference>
<dbReference type="FunFam" id="2.40.420.20:FF:000001">
    <property type="entry name" value="Efflux RND transporter periplasmic adaptor subunit"/>
    <property type="match status" value="1"/>
</dbReference>
<evidence type="ECO:0000256" key="5">
    <source>
        <dbReference type="SAM" id="SignalP"/>
    </source>
</evidence>
<dbReference type="InterPro" id="IPR058624">
    <property type="entry name" value="MdtA-like_HH"/>
</dbReference>